<feature type="compositionally biased region" description="Basic and acidic residues" evidence="2">
    <location>
        <begin position="368"/>
        <end position="381"/>
    </location>
</feature>
<dbReference type="InterPro" id="IPR008979">
    <property type="entry name" value="Galactose-bd-like_sf"/>
</dbReference>
<dbReference type="SUPFAM" id="SSF53474">
    <property type="entry name" value="alpha/beta-Hydrolases"/>
    <property type="match status" value="1"/>
</dbReference>
<evidence type="ECO:0000259" key="3">
    <source>
        <dbReference type="SMART" id="SM00939"/>
    </source>
</evidence>
<dbReference type="Pfam" id="PF02129">
    <property type="entry name" value="Peptidase_S15"/>
    <property type="match status" value="1"/>
</dbReference>
<evidence type="ECO:0000256" key="1">
    <source>
        <dbReference type="ARBA" id="ARBA00022801"/>
    </source>
</evidence>
<protein>
    <recommendedName>
        <fullName evidence="3">Xaa-Pro dipeptidyl-peptidase C-terminal domain-containing protein</fullName>
    </recommendedName>
</protein>
<accession>A0A1H2SMU8</accession>
<dbReference type="Pfam" id="PF08530">
    <property type="entry name" value="PepX_C"/>
    <property type="match status" value="1"/>
</dbReference>
<dbReference type="InterPro" id="IPR029058">
    <property type="entry name" value="AB_hydrolase_fold"/>
</dbReference>
<dbReference type="InterPro" id="IPR005674">
    <property type="entry name" value="CocE/Ser_esterase"/>
</dbReference>
<dbReference type="PANTHER" id="PTHR43056:SF10">
    <property type="entry name" value="COCE_NOND FAMILY, PUTATIVE (AFU_ORTHOLOGUE AFUA_7G00600)-RELATED"/>
    <property type="match status" value="1"/>
</dbReference>
<evidence type="ECO:0000313" key="4">
    <source>
        <dbReference type="EMBL" id="SDW32404.1"/>
    </source>
</evidence>
<evidence type="ECO:0000313" key="5">
    <source>
        <dbReference type="Proteomes" id="UP000198500"/>
    </source>
</evidence>
<keyword evidence="1" id="KW-0378">Hydrolase</keyword>
<keyword evidence="5" id="KW-1185">Reference proteome</keyword>
<dbReference type="Gene3D" id="1.10.3020.10">
    <property type="entry name" value="alpha-amino acid ester hydrolase ( Helical cap domain)"/>
    <property type="match status" value="1"/>
</dbReference>
<reference evidence="4 5" key="1">
    <citation type="submission" date="2016-10" db="EMBL/GenBank/DDBJ databases">
        <authorList>
            <person name="de Groot N.N."/>
        </authorList>
    </citation>
    <scope>NUCLEOTIDE SEQUENCE [LARGE SCALE GENOMIC DNA]</scope>
    <source>
        <strain evidence="4 5">DSM 19219</strain>
    </source>
</reference>
<name>A0A1H2SMU8_9GAMM</name>
<dbReference type="OrthoDB" id="9806163at2"/>
<dbReference type="SMART" id="SM00939">
    <property type="entry name" value="PepX_C"/>
    <property type="match status" value="1"/>
</dbReference>
<dbReference type="STRING" id="574349.SAMN05443545_101593"/>
<dbReference type="Gene3D" id="2.60.120.260">
    <property type="entry name" value="Galactose-binding domain-like"/>
    <property type="match status" value="1"/>
</dbReference>
<proteinExistence type="predicted"/>
<dbReference type="InterPro" id="IPR013736">
    <property type="entry name" value="Xaa-Pro_dipept_C"/>
</dbReference>
<dbReference type="AlphaFoldDB" id="A0A1H2SMU8"/>
<gene>
    <name evidence="4" type="ORF">SAMN05443545_101593</name>
</gene>
<dbReference type="NCBIfam" id="TIGR00976">
    <property type="entry name" value="CocE_NonD"/>
    <property type="match status" value="1"/>
</dbReference>
<dbReference type="Gene3D" id="3.40.50.1820">
    <property type="entry name" value="alpha/beta hydrolase"/>
    <property type="match status" value="1"/>
</dbReference>
<dbReference type="SUPFAM" id="SSF49785">
    <property type="entry name" value="Galactose-binding domain-like"/>
    <property type="match status" value="1"/>
</dbReference>
<sequence length="678" mass="77007">MFPSGAQPDSREVTTFPHDIVEIPDLWIPLPDGTQLAARLWRPIDADSTPVPAIIECIPYRRRDATSADDERMHPYFAGHGYAALRIDLRGSGDSDGVLEDEYLASEQDDLIAAIEWIAAQPWCTGRVGMMGISWGGFNSLQVASRQPSPLKAIIAVGATVDRYHDDVHYKGGSILNENFGWAASSLSFMSRPPDPAIRDDWRDCWRQRLEKQPFVAENWFDHQTRDAYWQHGSICEDYSRLQTPVLAVTGWADAYVNFVAELLEHASCPRLGIVGPWPHAYPHIAMPGPTIGFLQEALRWWDYWLKDQDTGIMEEPMYRVYRQEFAGADPNSLTTPGRWIAESSWPSQHVRPTRYALGGTGLYRGDQATEPRHSRLRAPEDNGLQCGEYIPHCSGPEIAGDQRRDDAHSLLFDTAPLATTQDILGRPVLHVRVSVDQPQANLIVRLSDVSPDGISQRVSYGVLNLCHRNGHEMPSAVPCNEPVDATITLNQACHRFSAGHRVRLSITTAYWPLVWPSPRPVTLTLHEADCHLTLPVRDDVTSPSVSFEEAEFSGPLQHRITRRGTHRRDAIKELATDWTRHEIVDDFGEITYDHGLVNTASADERYVIHPDDPSTARMSKSWKQHFRREGWEAHTETWAELSCDSEWFYLEARLQAFENGERFLDRQWQTRRRRHHV</sequence>
<dbReference type="InterPro" id="IPR000383">
    <property type="entry name" value="Xaa-Pro-like_dom"/>
</dbReference>
<dbReference type="EMBL" id="FNNI01000001">
    <property type="protein sequence ID" value="SDW32404.1"/>
    <property type="molecule type" value="Genomic_DNA"/>
</dbReference>
<dbReference type="PANTHER" id="PTHR43056">
    <property type="entry name" value="PEPTIDASE S9 PROLYL OLIGOPEPTIDASE"/>
    <property type="match status" value="1"/>
</dbReference>
<dbReference type="Proteomes" id="UP000198500">
    <property type="component" value="Unassembled WGS sequence"/>
</dbReference>
<feature type="domain" description="Xaa-Pro dipeptidyl-peptidase C-terminal" evidence="3">
    <location>
        <begin position="299"/>
        <end position="554"/>
    </location>
</feature>
<organism evidence="4 5">
    <name type="scientific">Aidingimonas halophila</name>
    <dbReference type="NCBI Taxonomy" id="574349"/>
    <lineage>
        <taxon>Bacteria</taxon>
        <taxon>Pseudomonadati</taxon>
        <taxon>Pseudomonadota</taxon>
        <taxon>Gammaproteobacteria</taxon>
        <taxon>Oceanospirillales</taxon>
        <taxon>Halomonadaceae</taxon>
        <taxon>Aidingimonas</taxon>
    </lineage>
</organism>
<feature type="region of interest" description="Disordered" evidence="2">
    <location>
        <begin position="362"/>
        <end position="382"/>
    </location>
</feature>
<evidence type="ECO:0000256" key="2">
    <source>
        <dbReference type="SAM" id="MobiDB-lite"/>
    </source>
</evidence>
<dbReference type="InterPro" id="IPR050585">
    <property type="entry name" value="Xaa-Pro_dipeptidyl-ppase/CocE"/>
</dbReference>
<dbReference type="RefSeq" id="WP_092567979.1">
    <property type="nucleotide sequence ID" value="NZ_BMXH01000001.1"/>
</dbReference>
<dbReference type="GO" id="GO:0008239">
    <property type="term" value="F:dipeptidyl-peptidase activity"/>
    <property type="evidence" value="ECO:0007669"/>
    <property type="project" value="InterPro"/>
</dbReference>